<protein>
    <submittedName>
        <fullName evidence="1">Uncharacterized protein</fullName>
    </submittedName>
</protein>
<keyword evidence="2" id="KW-1185">Reference proteome</keyword>
<name>H1EVR2_9ARCH</name>
<dbReference type="EMBL" id="AEXL02000146">
    <property type="protein sequence ID" value="EIJ65135.1"/>
    <property type="molecule type" value="Genomic_DNA"/>
</dbReference>
<comment type="caution">
    <text evidence="1">The sequence shown here is derived from an EMBL/GenBank/DDBJ whole genome shotgun (WGS) entry which is preliminary data.</text>
</comment>
<reference evidence="1 2" key="1">
    <citation type="journal article" date="2012" name="J. Bacteriol.">
        <title>Genome sequence of "Candidatus Nitrosopumilus salaria" BD31, an ammonia-oxidizing archaeon from the San Francisco Bay estuary.</title>
        <authorList>
            <person name="Mosier A.C."/>
            <person name="Allen E.E."/>
            <person name="Kim M."/>
            <person name="Ferriera S."/>
            <person name="Francis C.A."/>
        </authorList>
    </citation>
    <scope>NUCLEOTIDE SEQUENCE [LARGE SCALE GENOMIC DNA]</scope>
    <source>
        <strain evidence="1 2">BD31</strain>
    </source>
</reference>
<accession>H1EVR2</accession>
<dbReference type="OrthoDB" id="378102at2157"/>
<gene>
    <name evidence="1" type="ORF">BD31_I2114</name>
</gene>
<dbReference type="Proteomes" id="UP000003423">
    <property type="component" value="Unassembled WGS sequence"/>
</dbReference>
<sequence length="45" mass="5149">MNATKFTTKRKSRIGFIENQVLKFKASKNKVFVLTAIATLMVFVK</sequence>
<dbReference type="PATRIC" id="fig|859350.6.peg.1788"/>
<dbReference type="AlphaFoldDB" id="H1EVR2"/>
<organism evidence="1 2">
    <name type="scientific">Candidatus Nitrosopumilus salarius BD31</name>
    <dbReference type="NCBI Taxonomy" id="859350"/>
    <lineage>
        <taxon>Archaea</taxon>
        <taxon>Nitrososphaerota</taxon>
        <taxon>Nitrososphaeria</taxon>
        <taxon>Nitrosopumilales</taxon>
        <taxon>Nitrosopumilaceae</taxon>
        <taxon>Nitrosopumilus</taxon>
    </lineage>
</organism>
<evidence type="ECO:0000313" key="2">
    <source>
        <dbReference type="Proteomes" id="UP000003423"/>
    </source>
</evidence>
<proteinExistence type="predicted"/>
<dbReference type="RefSeq" id="WP_008301266.1">
    <property type="nucleotide sequence ID" value="NZ_AEXL02000146.1"/>
</dbReference>
<evidence type="ECO:0000313" key="1">
    <source>
        <dbReference type="EMBL" id="EIJ65135.1"/>
    </source>
</evidence>